<dbReference type="InterPro" id="IPR036416">
    <property type="entry name" value="Pept_tRNA_hydro_sf"/>
</dbReference>
<dbReference type="RefSeq" id="XP_019090297.1">
    <property type="nucleotide sequence ID" value="XM_019234752.1"/>
</dbReference>
<reference evidence="1" key="1">
    <citation type="journal article" date="2014" name="Nat. Commun.">
        <title>The emerging biofuel crop Camelina sativa retains a highly undifferentiated hexaploid genome structure.</title>
        <authorList>
            <person name="Kagale S."/>
            <person name="Koh C."/>
            <person name="Nixon J."/>
            <person name="Bollina V."/>
            <person name="Clarke W.E."/>
            <person name="Tuteja R."/>
            <person name="Spillane C."/>
            <person name="Robinson S.J."/>
            <person name="Links M.G."/>
            <person name="Clarke C."/>
            <person name="Higgins E.E."/>
            <person name="Huebert T."/>
            <person name="Sharpe A.G."/>
            <person name="Parkin I.A."/>
        </authorList>
    </citation>
    <scope>NUCLEOTIDE SEQUENCE [LARGE SCALE GENOMIC DNA]</scope>
    <source>
        <strain evidence="1">cv. DH55</strain>
    </source>
</reference>
<dbReference type="SUPFAM" id="SSF53178">
    <property type="entry name" value="Peptidyl-tRNA hydrolase-like"/>
    <property type="match status" value="1"/>
</dbReference>
<sequence length="85" mass="9816">MNHFRGNREFARLRIGIGKPTGQMDPKAFLLQKFSMAARERMDKALAEGVDALKLVLSKDFGESWRLFNVEQKYKHLRQHTVIAA</sequence>
<keyword evidence="1" id="KW-1185">Reference proteome</keyword>
<dbReference type="Proteomes" id="UP000694864">
    <property type="component" value="Chromosome 13"/>
</dbReference>
<dbReference type="PANTHER" id="PTHR17224">
    <property type="entry name" value="PEPTIDYL-TRNA HYDROLASE"/>
    <property type="match status" value="1"/>
</dbReference>
<protein>
    <submittedName>
        <fullName evidence="2">Peptidyl-tRNA hydrolase, mitochondrial-like</fullName>
    </submittedName>
</protein>
<dbReference type="GeneID" id="104738101"/>
<evidence type="ECO:0000313" key="2">
    <source>
        <dbReference type="RefSeq" id="XP_019090297.1"/>
    </source>
</evidence>
<dbReference type="PANTHER" id="PTHR17224:SF4">
    <property type="entry name" value="PEPTIDYL-TRNA HYDROLASE, MITOCHONDRIAL"/>
    <property type="match status" value="1"/>
</dbReference>
<dbReference type="Pfam" id="PF01195">
    <property type="entry name" value="Pept_tRNA_hydro"/>
    <property type="match status" value="1"/>
</dbReference>
<accession>A0ABM1QU59</accession>
<organism evidence="1 2">
    <name type="scientific">Camelina sativa</name>
    <name type="common">False flax</name>
    <name type="synonym">Myagrum sativum</name>
    <dbReference type="NCBI Taxonomy" id="90675"/>
    <lineage>
        <taxon>Eukaryota</taxon>
        <taxon>Viridiplantae</taxon>
        <taxon>Streptophyta</taxon>
        <taxon>Embryophyta</taxon>
        <taxon>Tracheophyta</taxon>
        <taxon>Spermatophyta</taxon>
        <taxon>Magnoliopsida</taxon>
        <taxon>eudicotyledons</taxon>
        <taxon>Gunneridae</taxon>
        <taxon>Pentapetalae</taxon>
        <taxon>rosids</taxon>
        <taxon>malvids</taxon>
        <taxon>Brassicales</taxon>
        <taxon>Brassicaceae</taxon>
        <taxon>Camelineae</taxon>
        <taxon>Camelina</taxon>
    </lineage>
</organism>
<gene>
    <name evidence="2" type="primary">LOC104738101</name>
</gene>
<dbReference type="Gene3D" id="3.40.50.1470">
    <property type="entry name" value="Peptidyl-tRNA hydrolase"/>
    <property type="match status" value="1"/>
</dbReference>
<dbReference type="InterPro" id="IPR001328">
    <property type="entry name" value="Pept_tRNA_hydro"/>
</dbReference>
<proteinExistence type="predicted"/>
<evidence type="ECO:0000313" key="1">
    <source>
        <dbReference type="Proteomes" id="UP000694864"/>
    </source>
</evidence>
<reference evidence="2" key="2">
    <citation type="submission" date="2025-08" db="UniProtKB">
        <authorList>
            <consortium name="RefSeq"/>
        </authorList>
    </citation>
    <scope>IDENTIFICATION</scope>
    <source>
        <tissue evidence="2">Leaf</tissue>
    </source>
</reference>
<name>A0ABM1QU59_CAMSA</name>